<dbReference type="InterPro" id="IPR035931">
    <property type="entry name" value="YlxR-like_sf"/>
</dbReference>
<comment type="caution">
    <text evidence="2">The sequence shown here is derived from an EMBL/GenBank/DDBJ whole genome shotgun (WGS) entry which is preliminary data.</text>
</comment>
<dbReference type="Pfam" id="PF04296">
    <property type="entry name" value="YlxR"/>
    <property type="match status" value="1"/>
</dbReference>
<dbReference type="PANTHER" id="PTHR34215">
    <property type="entry name" value="BLL0784 PROTEIN"/>
    <property type="match status" value="1"/>
</dbReference>
<accession>A0A7C3CL81</accession>
<dbReference type="PANTHER" id="PTHR34215:SF1">
    <property type="entry name" value="YLXR DOMAIN-CONTAINING PROTEIN"/>
    <property type="match status" value="1"/>
</dbReference>
<reference evidence="2" key="1">
    <citation type="journal article" date="2020" name="mSystems">
        <title>Genome- and Community-Level Interaction Insights into Carbon Utilization and Element Cycling Functions of Hydrothermarchaeota in Hydrothermal Sediment.</title>
        <authorList>
            <person name="Zhou Z."/>
            <person name="Liu Y."/>
            <person name="Xu W."/>
            <person name="Pan J."/>
            <person name="Luo Z.H."/>
            <person name="Li M."/>
        </authorList>
    </citation>
    <scope>NUCLEOTIDE SEQUENCE [LARGE SCALE GENOMIC DNA]</scope>
    <source>
        <strain evidence="2">HyVt-483</strain>
    </source>
</reference>
<gene>
    <name evidence="2" type="ORF">ENJ40_04220</name>
</gene>
<evidence type="ECO:0000259" key="1">
    <source>
        <dbReference type="Pfam" id="PF04296"/>
    </source>
</evidence>
<protein>
    <submittedName>
        <fullName evidence="2">YlxR family protein</fullName>
    </submittedName>
</protein>
<dbReference type="Proteomes" id="UP000886043">
    <property type="component" value="Unassembled WGS sequence"/>
</dbReference>
<dbReference type="InterPro" id="IPR007393">
    <property type="entry name" value="YlxR_dom"/>
</dbReference>
<dbReference type="AlphaFoldDB" id="A0A7C3CL81"/>
<dbReference type="SUPFAM" id="SSF64376">
    <property type="entry name" value="YlxR-like"/>
    <property type="match status" value="1"/>
</dbReference>
<feature type="domain" description="YlxR" evidence="1">
    <location>
        <begin position="10"/>
        <end position="84"/>
    </location>
</feature>
<name>A0A7C3CL81_9BACT</name>
<sequence length="94" mass="10457">MARRGHIPIRMCIFCGRRAPKGELLRLALDETGYPVYDPGQKLPGRGAYLCGAEDCLKKLKTPRGQKRLQRAFRGRMKGLRPELVAALLGHGEA</sequence>
<evidence type="ECO:0000313" key="2">
    <source>
        <dbReference type="EMBL" id="HFC97652.1"/>
    </source>
</evidence>
<organism evidence="2">
    <name type="scientific">Thermosulfurimonas dismutans</name>
    <dbReference type="NCBI Taxonomy" id="999894"/>
    <lineage>
        <taxon>Bacteria</taxon>
        <taxon>Pseudomonadati</taxon>
        <taxon>Thermodesulfobacteriota</taxon>
        <taxon>Thermodesulfobacteria</taxon>
        <taxon>Thermodesulfobacteriales</taxon>
        <taxon>Thermodesulfobacteriaceae</taxon>
        <taxon>Thermosulfurimonas</taxon>
    </lineage>
</organism>
<dbReference type="InterPro" id="IPR037465">
    <property type="entry name" value="YlxR"/>
</dbReference>
<dbReference type="EMBL" id="DRMH01000053">
    <property type="protein sequence ID" value="HFC97652.1"/>
    <property type="molecule type" value="Genomic_DNA"/>
</dbReference>
<proteinExistence type="predicted"/>
<dbReference type="Gene3D" id="3.30.1230.10">
    <property type="entry name" value="YlxR-like"/>
    <property type="match status" value="1"/>
</dbReference>